<proteinExistence type="predicted"/>
<dbReference type="Proteomes" id="UP000032430">
    <property type="component" value="Chromosome I"/>
</dbReference>
<dbReference type="AlphaFoldDB" id="A0A098G455"/>
<reference evidence="2" key="1">
    <citation type="submission" date="2014-09" db="EMBL/GenBank/DDBJ databases">
        <authorList>
            <person name="Gomez-Valero L."/>
        </authorList>
    </citation>
    <scope>NUCLEOTIDE SEQUENCE [LARGE SCALE GENOMIC DNA]</scope>
    <source>
        <strain evidence="2">ATCC700992</strain>
    </source>
</reference>
<dbReference type="STRING" id="1212491.LFA_1861"/>
<evidence type="ECO:0000313" key="1">
    <source>
        <dbReference type="EMBL" id="CEG57257.1"/>
    </source>
</evidence>
<name>A0A098G455_9GAMM</name>
<protein>
    <submittedName>
        <fullName evidence="1">Phage_integrase</fullName>
    </submittedName>
</protein>
<accession>A0A098G455</accession>
<sequence>MAKDRPFALRNIAIIYYSFGLGLRVKDISALTHKDIVDHEFKVLDEVNLKRAMTKGEK</sequence>
<dbReference type="SUPFAM" id="SSF56349">
    <property type="entry name" value="DNA breaking-rejoining enzymes"/>
    <property type="match status" value="1"/>
</dbReference>
<dbReference type="InterPro" id="IPR011010">
    <property type="entry name" value="DNA_brk_join_enz"/>
</dbReference>
<keyword evidence="2" id="KW-1185">Reference proteome</keyword>
<gene>
    <name evidence="1" type="ORF">LFA_1861</name>
</gene>
<dbReference type="EMBL" id="LN614827">
    <property type="protein sequence ID" value="CEG57257.1"/>
    <property type="molecule type" value="Genomic_DNA"/>
</dbReference>
<dbReference type="RefSeq" id="WP_157010326.1">
    <property type="nucleotide sequence ID" value="NZ_LN614827.1"/>
</dbReference>
<dbReference type="GO" id="GO:0003677">
    <property type="term" value="F:DNA binding"/>
    <property type="evidence" value="ECO:0007669"/>
    <property type="project" value="InterPro"/>
</dbReference>
<dbReference type="OrthoDB" id="305957at2"/>
<dbReference type="HOGENOM" id="CLU_2973920_0_0_6"/>
<organism evidence="1 2">
    <name type="scientific">Legionella fallonii LLAP-10</name>
    <dbReference type="NCBI Taxonomy" id="1212491"/>
    <lineage>
        <taxon>Bacteria</taxon>
        <taxon>Pseudomonadati</taxon>
        <taxon>Pseudomonadota</taxon>
        <taxon>Gammaproteobacteria</taxon>
        <taxon>Legionellales</taxon>
        <taxon>Legionellaceae</taxon>
        <taxon>Legionella</taxon>
    </lineage>
</organism>
<evidence type="ECO:0000313" key="2">
    <source>
        <dbReference type="Proteomes" id="UP000032430"/>
    </source>
</evidence>
<dbReference type="KEGG" id="lfa:LFA_1861"/>